<dbReference type="AlphaFoldDB" id="A0AAW1QCT4"/>
<gene>
    <name evidence="4" type="ORF">WJX81_005052</name>
</gene>
<feature type="compositionally biased region" description="Low complexity" evidence="2">
    <location>
        <begin position="677"/>
        <end position="686"/>
    </location>
</feature>
<reference evidence="4 5" key="1">
    <citation type="journal article" date="2024" name="Nat. Commun.">
        <title>Phylogenomics reveals the evolutionary origins of lichenization in chlorophyte algae.</title>
        <authorList>
            <person name="Puginier C."/>
            <person name="Libourel C."/>
            <person name="Otte J."/>
            <person name="Skaloud P."/>
            <person name="Haon M."/>
            <person name="Grisel S."/>
            <person name="Petersen M."/>
            <person name="Berrin J.G."/>
            <person name="Delaux P.M."/>
            <person name="Dal Grande F."/>
            <person name="Keller J."/>
        </authorList>
    </citation>
    <scope>NUCLEOTIDE SEQUENCE [LARGE SCALE GENOMIC DNA]</scope>
    <source>
        <strain evidence="4 5">SAG 245.80</strain>
    </source>
</reference>
<dbReference type="SMART" id="SM00504">
    <property type="entry name" value="Ubox"/>
    <property type="match status" value="1"/>
</dbReference>
<evidence type="ECO:0000313" key="5">
    <source>
        <dbReference type="Proteomes" id="UP001445335"/>
    </source>
</evidence>
<evidence type="ECO:0000313" key="4">
    <source>
        <dbReference type="EMBL" id="KAK9819278.1"/>
    </source>
</evidence>
<dbReference type="GO" id="GO:0004842">
    <property type="term" value="F:ubiquitin-protein transferase activity"/>
    <property type="evidence" value="ECO:0007669"/>
    <property type="project" value="InterPro"/>
</dbReference>
<organism evidence="4 5">
    <name type="scientific">Elliptochloris bilobata</name>
    <dbReference type="NCBI Taxonomy" id="381761"/>
    <lineage>
        <taxon>Eukaryota</taxon>
        <taxon>Viridiplantae</taxon>
        <taxon>Chlorophyta</taxon>
        <taxon>core chlorophytes</taxon>
        <taxon>Trebouxiophyceae</taxon>
        <taxon>Trebouxiophyceae incertae sedis</taxon>
        <taxon>Elliptochloris clade</taxon>
        <taxon>Elliptochloris</taxon>
    </lineage>
</organism>
<feature type="region of interest" description="Disordered" evidence="2">
    <location>
        <begin position="628"/>
        <end position="686"/>
    </location>
</feature>
<feature type="compositionally biased region" description="Basic residues" evidence="2">
    <location>
        <begin position="588"/>
        <end position="597"/>
    </location>
</feature>
<dbReference type="PANTHER" id="PTHR45647">
    <property type="entry name" value="OS02G0152300 PROTEIN"/>
    <property type="match status" value="1"/>
</dbReference>
<accession>A0AAW1QCT4</accession>
<dbReference type="Gene3D" id="3.30.40.10">
    <property type="entry name" value="Zinc/RING finger domain, C3HC4 (zinc finger)"/>
    <property type="match status" value="1"/>
</dbReference>
<protein>
    <recommendedName>
        <fullName evidence="3">U-box domain-containing protein</fullName>
    </recommendedName>
</protein>
<dbReference type="PROSITE" id="PS51698">
    <property type="entry name" value="U_BOX"/>
    <property type="match status" value="1"/>
</dbReference>
<dbReference type="SUPFAM" id="SSF57850">
    <property type="entry name" value="RING/U-box"/>
    <property type="match status" value="1"/>
</dbReference>
<dbReference type="InterPro" id="IPR013083">
    <property type="entry name" value="Znf_RING/FYVE/PHD"/>
</dbReference>
<dbReference type="GO" id="GO:0016567">
    <property type="term" value="P:protein ubiquitination"/>
    <property type="evidence" value="ECO:0007669"/>
    <property type="project" value="InterPro"/>
</dbReference>
<keyword evidence="1" id="KW-0833">Ubl conjugation pathway</keyword>
<evidence type="ECO:0000256" key="2">
    <source>
        <dbReference type="SAM" id="MobiDB-lite"/>
    </source>
</evidence>
<feature type="region of interest" description="Disordered" evidence="2">
    <location>
        <begin position="579"/>
        <end position="604"/>
    </location>
</feature>
<dbReference type="InterPro" id="IPR003613">
    <property type="entry name" value="Ubox_domain"/>
</dbReference>
<proteinExistence type="predicted"/>
<dbReference type="EMBL" id="JALJOU010000123">
    <property type="protein sequence ID" value="KAK9819278.1"/>
    <property type="molecule type" value="Genomic_DNA"/>
</dbReference>
<dbReference type="Proteomes" id="UP001445335">
    <property type="component" value="Unassembled WGS sequence"/>
</dbReference>
<evidence type="ECO:0000259" key="3">
    <source>
        <dbReference type="PROSITE" id="PS51698"/>
    </source>
</evidence>
<dbReference type="PANTHER" id="PTHR45647:SF139">
    <property type="entry name" value="OS02G0152300 PROTEIN"/>
    <property type="match status" value="1"/>
</dbReference>
<dbReference type="Pfam" id="PF04564">
    <property type="entry name" value="U-box"/>
    <property type="match status" value="1"/>
</dbReference>
<keyword evidence="5" id="KW-1185">Reference proteome</keyword>
<evidence type="ECO:0000256" key="1">
    <source>
        <dbReference type="ARBA" id="ARBA00022786"/>
    </source>
</evidence>
<feature type="domain" description="U-box" evidence="3">
    <location>
        <begin position="754"/>
        <end position="827"/>
    </location>
</feature>
<sequence length="827" mass="85420">MAESYAHTPEATAAGKLVCDATAEGAAPPHAEALPSELPPGSLYLAPDAAYLAAGGVQLNGSVDCGASSGASSSSGPVVLPAGLKYSPEVLDLCEVAFVECTAQDSQFPARFEGSEAVRSSFTASLIQLGAAAQPASSSIRPRTAARQGVPPRSLLMQTAMLSRLGSRMPDNESATAVVPAASRTGVARYNAVVLRGRRKQLLQARAERERRVAAMEIVYMSGLMSSLQALEEAAVAAAVAAADIPPALSFLQRAVVACADQGDDEVPREESVMAWRACVTAMFRGAAELGTLHEKLAVVERDAADAEREELKHAAGSGDPAALPGAAAPTSLLGPLNATATITASVNAALAQRSTRGGAGVPPADAVPAPPERTMAELRGDVARALGVMETQYLKLCMAHSVSSKAMQEFMVGYAEVEMMRVADMFGEADPTAKSFAAVAGQVKNIRKRDFQHVENAQYFYDKIKARADKALGDGYGPDVNPEALKKELLICLRVCEVWHAENQVMRELQWYSGVPTLLEEMRRKLSTIRAAIDKRRKEAAEAFDKSQQERAAQLQAQREAAVVALMRSEASQREAAAAAAAAAERKRAKRARQRQQKAEQQAAAAAAAAEAAATATAAGPAEASVSRAAAASAEPTPGTQSFGEDAAPTRDQTLAAEASPAGKKAPGTQKSAVNGAREGTAPGAAAGAGRAASAEAAALKGATAATAAGVAAAAAPAPAPAPGGKAKAPAPAPADPAAVVAQLSALLQLRADLVELCCCPITQELMHEPVTAADGFCYERAALENWLRRRPVSPMTNAPLPHARLTPVPRLADIAARLRSSGTGG</sequence>
<dbReference type="InterPro" id="IPR051348">
    <property type="entry name" value="U-box_ubiquitin_ligases"/>
</dbReference>
<dbReference type="CDD" id="cd16655">
    <property type="entry name" value="RING-Ubox_WDSUB1-like"/>
    <property type="match status" value="1"/>
</dbReference>
<name>A0AAW1QCT4_9CHLO</name>
<comment type="caution">
    <text evidence="4">The sequence shown here is derived from an EMBL/GenBank/DDBJ whole genome shotgun (WGS) entry which is preliminary data.</text>
</comment>